<evidence type="ECO:0000313" key="17">
    <source>
        <dbReference type="Proteomes" id="UP000324832"/>
    </source>
</evidence>
<dbReference type="Proteomes" id="UP000324832">
    <property type="component" value="Unassembled WGS sequence"/>
</dbReference>
<dbReference type="InterPro" id="IPR001254">
    <property type="entry name" value="Trypsin_dom"/>
</dbReference>
<evidence type="ECO:0000256" key="7">
    <source>
        <dbReference type="ARBA" id="ARBA00022825"/>
    </source>
</evidence>
<evidence type="ECO:0000256" key="11">
    <source>
        <dbReference type="ARBA" id="ARBA00036320"/>
    </source>
</evidence>
<evidence type="ECO:0000256" key="1">
    <source>
        <dbReference type="ARBA" id="ARBA00004239"/>
    </source>
</evidence>
<dbReference type="InterPro" id="IPR018114">
    <property type="entry name" value="TRYPSIN_HIS"/>
</dbReference>
<keyword evidence="3" id="KW-0800">Toxin</keyword>
<comment type="catalytic activity">
    <reaction evidence="11">
        <text>Preferential cleavage: Arg-|-Xaa, Lys-|-Xaa.</text>
        <dbReference type="EC" id="3.4.21.4"/>
    </reaction>
</comment>
<dbReference type="InterPro" id="IPR009003">
    <property type="entry name" value="Peptidase_S1_PA"/>
</dbReference>
<dbReference type="SUPFAM" id="SSF50494">
    <property type="entry name" value="Trypsin-like serine proteases"/>
    <property type="match status" value="2"/>
</dbReference>
<sequence>MGAQISGRIFNGVSVEIEDYPYFASLGHCGAVIISDEYLLTAAHCVDNGSENPVVYVGGNTQDNSQVVYYDKVILHPNYIYLIDIPLNDIAIVHLQKPLQFSEKIQPLKLPTHGKLNGNLEKDGDSGGPLVQEDVIYGLASFGGNDCRTSTVGFYTNVLQYVSWIPDMNKRIYNGTSVGIEDYPYFASLGYCGAVIISERYLLTAAHCIEKGQVALFDQVIPHPHFIEIKGLPFNDVAIIHLRDPLQFSDKVQPLKLPTSEAVPDSELVVVGRGQDE</sequence>
<dbReference type="GO" id="GO:0005576">
    <property type="term" value="C:extracellular region"/>
    <property type="evidence" value="ECO:0007669"/>
    <property type="project" value="UniProtKB-SubCell"/>
</dbReference>
<comment type="subcellular location">
    <subcellularLocation>
        <location evidence="1">Secreted</location>
        <location evidence="1">Extracellular space</location>
    </subcellularLocation>
</comment>
<keyword evidence="9" id="KW-1015">Disulfide bond</keyword>
<comment type="similarity">
    <text evidence="2">Belongs to the peptidase S1 family.</text>
</comment>
<evidence type="ECO:0000256" key="8">
    <source>
        <dbReference type="ARBA" id="ARBA00023145"/>
    </source>
</evidence>
<evidence type="ECO:0000256" key="2">
    <source>
        <dbReference type="ARBA" id="ARBA00007664"/>
    </source>
</evidence>
<dbReference type="PROSITE" id="PS00134">
    <property type="entry name" value="TRYPSIN_HIS"/>
    <property type="match status" value="2"/>
</dbReference>
<accession>A0A5E4R741</accession>
<dbReference type="SMART" id="SM00020">
    <property type="entry name" value="Tryp_SPc"/>
    <property type="match status" value="1"/>
</dbReference>
<evidence type="ECO:0000256" key="4">
    <source>
        <dbReference type="ARBA" id="ARBA00022670"/>
    </source>
</evidence>
<dbReference type="PANTHER" id="PTHR24276:SF97">
    <property type="entry name" value="GH13245P2-RELATED"/>
    <property type="match status" value="1"/>
</dbReference>
<evidence type="ECO:0000256" key="3">
    <source>
        <dbReference type="ARBA" id="ARBA00022656"/>
    </source>
</evidence>
<feature type="domain" description="Peptidase S1" evidence="15">
    <location>
        <begin position="9"/>
        <end position="170"/>
    </location>
</feature>
<dbReference type="InterPro" id="IPR001314">
    <property type="entry name" value="Peptidase_S1A"/>
</dbReference>
<evidence type="ECO:0000256" key="5">
    <source>
        <dbReference type="ARBA" id="ARBA00022757"/>
    </source>
</evidence>
<dbReference type="PRINTS" id="PR00722">
    <property type="entry name" value="CHYMOTRYPSIN"/>
</dbReference>
<dbReference type="Pfam" id="PF00089">
    <property type="entry name" value="Trypsin"/>
    <property type="match status" value="3"/>
</dbReference>
<dbReference type="InterPro" id="IPR050430">
    <property type="entry name" value="Peptidase_S1"/>
</dbReference>
<proteinExistence type="inferred from homology"/>
<name>A0A5E4R741_9NEOP</name>
<dbReference type="PROSITE" id="PS50240">
    <property type="entry name" value="TRYPSIN_DOM"/>
    <property type="match status" value="2"/>
</dbReference>
<dbReference type="FunFam" id="2.40.10.10:FF:000068">
    <property type="entry name" value="transmembrane protease serine 2"/>
    <property type="match status" value="1"/>
</dbReference>
<keyword evidence="17" id="KW-1185">Reference proteome</keyword>
<keyword evidence="14" id="KW-1205">Fibrinolytic toxin</keyword>
<keyword evidence="5" id="KW-0222">Digestion</keyword>
<protein>
    <recommendedName>
        <fullName evidence="12">trypsin</fullName>
        <ecNumber evidence="12">3.4.21.4</ecNumber>
    </recommendedName>
</protein>
<dbReference type="GO" id="GO:0006508">
    <property type="term" value="P:proteolysis"/>
    <property type="evidence" value="ECO:0007669"/>
    <property type="project" value="UniProtKB-KW"/>
</dbReference>
<evidence type="ECO:0000256" key="12">
    <source>
        <dbReference type="ARBA" id="ARBA00038868"/>
    </source>
</evidence>
<dbReference type="PANTHER" id="PTHR24276">
    <property type="entry name" value="POLYSERASE-RELATED"/>
    <property type="match status" value="1"/>
</dbReference>
<dbReference type="InterPro" id="IPR043504">
    <property type="entry name" value="Peptidase_S1_PA_chymotrypsin"/>
</dbReference>
<evidence type="ECO:0000256" key="9">
    <source>
        <dbReference type="ARBA" id="ARBA00023157"/>
    </source>
</evidence>
<evidence type="ECO:0000256" key="13">
    <source>
        <dbReference type="ARBA" id="ARBA00055534"/>
    </source>
</evidence>
<evidence type="ECO:0000259" key="15">
    <source>
        <dbReference type="PROSITE" id="PS50240"/>
    </source>
</evidence>
<feature type="non-terminal residue" evidence="16">
    <location>
        <position position="277"/>
    </location>
</feature>
<evidence type="ECO:0000313" key="16">
    <source>
        <dbReference type="EMBL" id="VVD05019.1"/>
    </source>
</evidence>
<organism evidence="16 17">
    <name type="scientific">Leptidea sinapis</name>
    <dbReference type="NCBI Taxonomy" id="189913"/>
    <lineage>
        <taxon>Eukaryota</taxon>
        <taxon>Metazoa</taxon>
        <taxon>Ecdysozoa</taxon>
        <taxon>Arthropoda</taxon>
        <taxon>Hexapoda</taxon>
        <taxon>Insecta</taxon>
        <taxon>Pterygota</taxon>
        <taxon>Neoptera</taxon>
        <taxon>Endopterygota</taxon>
        <taxon>Lepidoptera</taxon>
        <taxon>Glossata</taxon>
        <taxon>Ditrysia</taxon>
        <taxon>Papilionoidea</taxon>
        <taxon>Pieridae</taxon>
        <taxon>Dismorphiinae</taxon>
        <taxon>Leptidea</taxon>
    </lineage>
</organism>
<dbReference type="EMBL" id="FZQP02006924">
    <property type="protein sequence ID" value="VVD05019.1"/>
    <property type="molecule type" value="Genomic_DNA"/>
</dbReference>
<feature type="domain" description="Peptidase S1" evidence="15">
    <location>
        <begin position="172"/>
        <end position="277"/>
    </location>
</feature>
<keyword evidence="4" id="KW-0645">Protease</keyword>
<dbReference type="GO" id="GO:0007586">
    <property type="term" value="P:digestion"/>
    <property type="evidence" value="ECO:0007669"/>
    <property type="project" value="UniProtKB-KW"/>
</dbReference>
<evidence type="ECO:0000256" key="6">
    <source>
        <dbReference type="ARBA" id="ARBA00022801"/>
    </source>
</evidence>
<evidence type="ECO:0000256" key="10">
    <source>
        <dbReference type="ARBA" id="ARBA00023240"/>
    </source>
</evidence>
<keyword evidence="8" id="KW-0865">Zymogen</keyword>
<keyword evidence="7" id="KW-0720">Serine protease</keyword>
<comment type="function">
    <text evidence="13">Fibrinolytic activity; shows preferential cleavage of Arg-Gly bonds in all three fibrinogen chains. Contact with the caterpillars causes severe bleeding, due the anticoagulant effect of the protein.</text>
</comment>
<dbReference type="AlphaFoldDB" id="A0A5E4R741"/>
<dbReference type="GO" id="GO:0090729">
    <property type="term" value="F:toxin activity"/>
    <property type="evidence" value="ECO:0007669"/>
    <property type="project" value="UniProtKB-KW"/>
</dbReference>
<keyword evidence="6" id="KW-0378">Hydrolase</keyword>
<dbReference type="GO" id="GO:0004252">
    <property type="term" value="F:serine-type endopeptidase activity"/>
    <property type="evidence" value="ECO:0007669"/>
    <property type="project" value="UniProtKB-EC"/>
</dbReference>
<dbReference type="Gene3D" id="2.40.10.10">
    <property type="entry name" value="Trypsin-like serine proteases"/>
    <property type="match status" value="4"/>
</dbReference>
<dbReference type="EC" id="3.4.21.4" evidence="12"/>
<reference evidence="16 17" key="1">
    <citation type="submission" date="2017-07" db="EMBL/GenBank/DDBJ databases">
        <authorList>
            <person name="Talla V."/>
            <person name="Backstrom N."/>
        </authorList>
    </citation>
    <scope>NUCLEOTIDE SEQUENCE [LARGE SCALE GENOMIC DNA]</scope>
</reference>
<keyword evidence="10" id="KW-1199">Hemostasis impairing toxin</keyword>
<evidence type="ECO:0000256" key="14">
    <source>
        <dbReference type="ARBA" id="ARBA00084094"/>
    </source>
</evidence>
<gene>
    <name evidence="16" type="ORF">LSINAPIS_LOCUS14642</name>
</gene>